<reference evidence="1 2" key="1">
    <citation type="submission" date="2022-11" db="EMBL/GenBank/DDBJ databases">
        <title>Minimal conservation of predation-associated metabolite biosynthetic gene clusters underscores biosynthetic potential of Myxococcota including descriptions for ten novel species: Archangium lansinium sp. nov., Myxococcus landrumus sp. nov., Nannocystis bai.</title>
        <authorList>
            <person name="Ahearne A."/>
            <person name="Stevens C."/>
            <person name="Dowd S."/>
        </authorList>
    </citation>
    <scope>NUCLEOTIDE SEQUENCE [LARGE SCALE GENOMIC DNA]</scope>
    <source>
        <strain evidence="1 2">NCWAL01</strain>
    </source>
</reference>
<protein>
    <submittedName>
        <fullName evidence="1">Uncharacterized protein</fullName>
    </submittedName>
</protein>
<comment type="caution">
    <text evidence="1">The sequence shown here is derived from an EMBL/GenBank/DDBJ whole genome shotgun (WGS) entry which is preliminary data.</text>
</comment>
<organism evidence="1 2">
    <name type="scientific">Stigmatella ashevillensis</name>
    <dbReference type="NCBI Taxonomy" id="2995309"/>
    <lineage>
        <taxon>Bacteria</taxon>
        <taxon>Pseudomonadati</taxon>
        <taxon>Myxococcota</taxon>
        <taxon>Myxococcia</taxon>
        <taxon>Myxococcales</taxon>
        <taxon>Cystobacterineae</taxon>
        <taxon>Archangiaceae</taxon>
        <taxon>Stigmatella</taxon>
    </lineage>
</organism>
<evidence type="ECO:0000313" key="1">
    <source>
        <dbReference type="EMBL" id="MDC0711752.1"/>
    </source>
</evidence>
<gene>
    <name evidence="1" type="ORF">POL68_25005</name>
</gene>
<dbReference type="RefSeq" id="WP_272141748.1">
    <property type="nucleotide sequence ID" value="NZ_JAQNDM010000002.1"/>
</dbReference>
<dbReference type="EMBL" id="JAQNDM010000002">
    <property type="protein sequence ID" value="MDC0711752.1"/>
    <property type="molecule type" value="Genomic_DNA"/>
</dbReference>
<dbReference type="Proteomes" id="UP001221838">
    <property type="component" value="Unassembled WGS sequence"/>
</dbReference>
<accession>A0ABT5DHD6</accession>
<sequence>MTVLEFQDLPKEDRLLLTFDGDFDPKAPSSRELDPLMNALETYAGDWMPEVVSGKRQRKYSRAAVWDALEERREAKSASIGLYRKKWPALDMMLRLRYPPLPATLHVWVNVQPISLFSDLERCRRFVEMVRVWSSTYPPLHVVAHSMADDELSGAPGFGRDDDAARRDGFDKVYEVSWLNVFGPRLVESVGRQRMLSAPAHFVEELPNGSVLLVLRPTAADFASDEARVAQARAHVHLRPDLDFDTVLRTLRERSAALVPIEPRFHPDVAPFLSRLPDEFAISERQRKIAELNAFRPPEPEEWLPVVLPADVENPERVLSDYGNLSESLVAALHTQVPSLMEETPESLTDLDFYFWRENFPERYKRELIDEHTAPALGAYLGSMLVRRLGGTWVPRQHLEESQVRVGKRVWLPFLRARRYMQSRESLLEYSLTQFFKEAERYRP</sequence>
<evidence type="ECO:0000313" key="2">
    <source>
        <dbReference type="Proteomes" id="UP001221838"/>
    </source>
</evidence>
<proteinExistence type="predicted"/>
<keyword evidence="2" id="KW-1185">Reference proteome</keyword>
<name>A0ABT5DHD6_9BACT</name>